<name>A0AAN9IKK5_CROPI</name>
<evidence type="ECO:0000256" key="1">
    <source>
        <dbReference type="SAM" id="MobiDB-lite"/>
    </source>
</evidence>
<keyword evidence="3" id="KW-1185">Reference proteome</keyword>
<organism evidence="2 3">
    <name type="scientific">Crotalaria pallida</name>
    <name type="common">Smooth rattlebox</name>
    <name type="synonym">Crotalaria striata</name>
    <dbReference type="NCBI Taxonomy" id="3830"/>
    <lineage>
        <taxon>Eukaryota</taxon>
        <taxon>Viridiplantae</taxon>
        <taxon>Streptophyta</taxon>
        <taxon>Embryophyta</taxon>
        <taxon>Tracheophyta</taxon>
        <taxon>Spermatophyta</taxon>
        <taxon>Magnoliopsida</taxon>
        <taxon>eudicotyledons</taxon>
        <taxon>Gunneridae</taxon>
        <taxon>Pentapetalae</taxon>
        <taxon>rosids</taxon>
        <taxon>fabids</taxon>
        <taxon>Fabales</taxon>
        <taxon>Fabaceae</taxon>
        <taxon>Papilionoideae</taxon>
        <taxon>50 kb inversion clade</taxon>
        <taxon>genistoids sensu lato</taxon>
        <taxon>core genistoids</taxon>
        <taxon>Crotalarieae</taxon>
        <taxon>Crotalaria</taxon>
    </lineage>
</organism>
<comment type="caution">
    <text evidence="2">The sequence shown here is derived from an EMBL/GenBank/DDBJ whole genome shotgun (WGS) entry which is preliminary data.</text>
</comment>
<gene>
    <name evidence="2" type="ORF">RIF29_09502</name>
</gene>
<dbReference type="AlphaFoldDB" id="A0AAN9IKK5"/>
<accession>A0AAN9IKK5</accession>
<sequence>MKPETVALCERNRENRRKQTIPHTCGAKSLPRRRHDLKLDTGNTYGRGPMWQLTHKYMDGSYVNEEAQEKGDKIDEIIRENPNSFSEISSNDPVGVVFGKEHPGYARGMGMGVVPTVAFKHKTTRLNGMNCSSSNACNTPSQPWQQNMEIALKALLNYVTVKEEGRIPEELAGVFATFPQQAPNGESGAPSPTAQGRSSNSSNAQE</sequence>
<dbReference type="InterPro" id="IPR004252">
    <property type="entry name" value="Probable_transposase_24"/>
</dbReference>
<proteinExistence type="predicted"/>
<dbReference type="Proteomes" id="UP001372338">
    <property type="component" value="Unassembled WGS sequence"/>
</dbReference>
<dbReference type="EMBL" id="JAYWIO010000002">
    <property type="protein sequence ID" value="KAK7281470.1"/>
    <property type="molecule type" value="Genomic_DNA"/>
</dbReference>
<dbReference type="Pfam" id="PF03004">
    <property type="entry name" value="Transposase_24"/>
    <property type="match status" value="1"/>
</dbReference>
<evidence type="ECO:0000313" key="3">
    <source>
        <dbReference type="Proteomes" id="UP001372338"/>
    </source>
</evidence>
<evidence type="ECO:0000313" key="2">
    <source>
        <dbReference type="EMBL" id="KAK7281470.1"/>
    </source>
</evidence>
<feature type="compositionally biased region" description="Polar residues" evidence="1">
    <location>
        <begin position="178"/>
        <end position="206"/>
    </location>
</feature>
<protein>
    <submittedName>
        <fullName evidence="2">Uncharacterized protein</fullName>
    </submittedName>
</protein>
<feature type="region of interest" description="Disordered" evidence="1">
    <location>
        <begin position="177"/>
        <end position="206"/>
    </location>
</feature>
<reference evidence="2 3" key="1">
    <citation type="submission" date="2024-01" db="EMBL/GenBank/DDBJ databases">
        <title>The genomes of 5 underutilized Papilionoideae crops provide insights into root nodulation and disease resistanc.</title>
        <authorList>
            <person name="Yuan L."/>
        </authorList>
    </citation>
    <scope>NUCLEOTIDE SEQUENCE [LARGE SCALE GENOMIC DNA]</scope>
    <source>
        <strain evidence="2">ZHUSHIDOU_FW_LH</strain>
        <tissue evidence="2">Leaf</tissue>
    </source>
</reference>